<evidence type="ECO:0000256" key="3">
    <source>
        <dbReference type="SAM" id="SignalP"/>
    </source>
</evidence>
<dbReference type="Gene3D" id="3.20.20.70">
    <property type="entry name" value="Aldolase class I"/>
    <property type="match status" value="1"/>
</dbReference>
<feature type="domain" description="Glycosyl-hydrolase 97 catalytic" evidence="4">
    <location>
        <begin position="299"/>
        <end position="441"/>
    </location>
</feature>
<dbReference type="GO" id="GO:0016798">
    <property type="term" value="F:hydrolase activity, acting on glycosyl bonds"/>
    <property type="evidence" value="ECO:0007669"/>
    <property type="project" value="UniProtKB-KW"/>
</dbReference>
<proteinExistence type="predicted"/>
<dbReference type="InterPro" id="IPR017853">
    <property type="entry name" value="GH"/>
</dbReference>
<evidence type="ECO:0000259" key="4">
    <source>
        <dbReference type="Pfam" id="PF10566"/>
    </source>
</evidence>
<feature type="signal peptide" evidence="3">
    <location>
        <begin position="1"/>
        <end position="23"/>
    </location>
</feature>
<dbReference type="InterPro" id="IPR029483">
    <property type="entry name" value="GH97_C"/>
</dbReference>
<evidence type="ECO:0000256" key="2">
    <source>
        <dbReference type="ARBA" id="ARBA00023295"/>
    </source>
</evidence>
<dbReference type="InterPro" id="IPR029486">
    <property type="entry name" value="GH97_N"/>
</dbReference>
<dbReference type="RefSeq" id="WP_349242969.1">
    <property type="nucleotide sequence ID" value="NZ_JASCXX010000001.1"/>
</dbReference>
<dbReference type="PANTHER" id="PTHR35803">
    <property type="entry name" value="GLUCAN 1,4-ALPHA-GLUCOSIDASE SUSB-RELATED"/>
    <property type="match status" value="1"/>
</dbReference>
<dbReference type="GO" id="GO:0030246">
    <property type="term" value="F:carbohydrate binding"/>
    <property type="evidence" value="ECO:0007669"/>
    <property type="project" value="InterPro"/>
</dbReference>
<comment type="caution">
    <text evidence="7">The sequence shown here is derived from an EMBL/GenBank/DDBJ whole genome shotgun (WGS) entry which is preliminary data.</text>
</comment>
<dbReference type="Pfam" id="PF14508">
    <property type="entry name" value="GH97_N"/>
    <property type="match status" value="1"/>
</dbReference>
<keyword evidence="1 7" id="KW-0378">Hydrolase</keyword>
<protein>
    <submittedName>
        <fullName evidence="7">Glycoside hydrolase family 97 catalytic domain-containing protein</fullName>
    </submittedName>
</protein>
<name>A0AAW6TVW4_9BACT</name>
<dbReference type="Gene3D" id="2.70.98.10">
    <property type="match status" value="1"/>
</dbReference>
<feature type="chain" id="PRO_5043655821" evidence="3">
    <location>
        <begin position="24"/>
        <end position="623"/>
    </location>
</feature>
<dbReference type="Proteomes" id="UP001431776">
    <property type="component" value="Unassembled WGS sequence"/>
</dbReference>
<keyword evidence="3" id="KW-0732">Signal</keyword>
<dbReference type="SUPFAM" id="SSF51445">
    <property type="entry name" value="(Trans)glycosidases"/>
    <property type="match status" value="1"/>
</dbReference>
<dbReference type="Pfam" id="PF14509">
    <property type="entry name" value="GH97_C"/>
    <property type="match status" value="1"/>
</dbReference>
<sequence>MTARFAGMLAFVSMCVFAGAVHAAEAVTIESPGGQIRVEVRVGADGRLSYAVQRKKGAKTALLRPSPLGITVDGVDLGQGVALGDCRRMTHDERYPWRGVHAEAVDCYNGAEIDVTHVGSKTAYVLEVRAFDDGLGYRYIVPGVGRRTVSGEASAWNLPDGCQIWYQTNIANYEGFYAKVAPSKVKADEQIGFPVTVEYADGTYGAITEAGLLAYSGMTLRATGSTRLQGVFEDDASWQETGPIRTPWRVTMTGPDLNALVNSDIVANLCPAPDANLFPEGIHSPWIKPGRALWNWWSDSSVEFRYQKEWVDKAAEMGFEYYLVDAGWEKAWQLPGKDMWACLKELCDYARGKGVGIHVWKHWGGLEQADAREDFLRRCAREGAVGVKIDFMDSESRSRIDFYTYTLATAARHRLMVNFHGANKPTGESRTFPNEMTREGIRGLEYNKWSDLPATHYATLPFTRYLAGHGDFTPCTFNPDKLKGTTAALQLASAVVYTSPLMHWADHWKFYLESNVLDVIEAMPSTWDQTVVLAGSEIGQVAAFARRSGTSWFVGIINGGKARTYPLDLSFLADGTYEAVLVRDIEGEPAAMSVERTKTNRGRKIDVQMQDGGGFVAWLVPAK</sequence>
<dbReference type="Gene3D" id="2.60.40.1180">
    <property type="entry name" value="Golgi alpha-mannosidase II"/>
    <property type="match status" value="1"/>
</dbReference>
<dbReference type="Pfam" id="PF10566">
    <property type="entry name" value="Glyco_hydro_97"/>
    <property type="match status" value="1"/>
</dbReference>
<evidence type="ECO:0000259" key="6">
    <source>
        <dbReference type="Pfam" id="PF14509"/>
    </source>
</evidence>
<dbReference type="InterPro" id="IPR013785">
    <property type="entry name" value="Aldolase_TIM"/>
</dbReference>
<reference evidence="7" key="1">
    <citation type="submission" date="2023-05" db="EMBL/GenBank/DDBJ databases">
        <title>Anaerotaeda fermentans gen. nov., sp. nov., a novel anaerobic planctomycete of the new family within the order Sedimentisphaerales isolated from Taman Peninsula, Russia.</title>
        <authorList>
            <person name="Khomyakova M.A."/>
            <person name="Merkel A.Y."/>
            <person name="Slobodkin A.I."/>
        </authorList>
    </citation>
    <scope>NUCLEOTIDE SEQUENCE</scope>
    <source>
        <strain evidence="7">M17dextr</strain>
    </source>
</reference>
<dbReference type="InterPro" id="IPR013780">
    <property type="entry name" value="Glyco_hydro_b"/>
</dbReference>
<evidence type="ECO:0000313" key="7">
    <source>
        <dbReference type="EMBL" id="MDI6447558.1"/>
    </source>
</evidence>
<dbReference type="InterPro" id="IPR052720">
    <property type="entry name" value="Glycosyl_hydrolase_97"/>
</dbReference>
<feature type="domain" description="Glycosyl-hydrolase 97 C-terminal oligomerisation" evidence="6">
    <location>
        <begin position="526"/>
        <end position="619"/>
    </location>
</feature>
<dbReference type="EMBL" id="JASCXX010000001">
    <property type="protein sequence ID" value="MDI6447558.1"/>
    <property type="molecule type" value="Genomic_DNA"/>
</dbReference>
<feature type="domain" description="Glycosyl-hydrolase 97 N-terminal" evidence="5">
    <location>
        <begin position="29"/>
        <end position="270"/>
    </location>
</feature>
<dbReference type="InterPro" id="IPR019563">
    <property type="entry name" value="GH97_catalytic"/>
</dbReference>
<gene>
    <name evidence="7" type="ORF">QJ522_00765</name>
</gene>
<evidence type="ECO:0000259" key="5">
    <source>
        <dbReference type="Pfam" id="PF14508"/>
    </source>
</evidence>
<organism evidence="7 8">
    <name type="scientific">Anaerobaca lacustris</name>
    <dbReference type="NCBI Taxonomy" id="3044600"/>
    <lineage>
        <taxon>Bacteria</taxon>
        <taxon>Pseudomonadati</taxon>
        <taxon>Planctomycetota</taxon>
        <taxon>Phycisphaerae</taxon>
        <taxon>Sedimentisphaerales</taxon>
        <taxon>Anaerobacaceae</taxon>
        <taxon>Anaerobaca</taxon>
    </lineage>
</organism>
<accession>A0AAW6TVW4</accession>
<dbReference type="InterPro" id="IPR014718">
    <property type="entry name" value="GH-type_carb-bd"/>
</dbReference>
<evidence type="ECO:0000313" key="8">
    <source>
        <dbReference type="Proteomes" id="UP001431776"/>
    </source>
</evidence>
<keyword evidence="8" id="KW-1185">Reference proteome</keyword>
<evidence type="ECO:0000256" key="1">
    <source>
        <dbReference type="ARBA" id="ARBA00022801"/>
    </source>
</evidence>
<keyword evidence="2" id="KW-0326">Glycosidase</keyword>
<dbReference type="AlphaFoldDB" id="A0AAW6TVW4"/>